<evidence type="ECO:0000313" key="2">
    <source>
        <dbReference type="WBParaSite" id="ES5_v2.g21174.t1"/>
    </source>
</evidence>
<evidence type="ECO:0000313" key="1">
    <source>
        <dbReference type="Proteomes" id="UP000887579"/>
    </source>
</evidence>
<accession>A0AC34FUW1</accession>
<proteinExistence type="predicted"/>
<name>A0AC34FUW1_9BILA</name>
<reference evidence="2" key="1">
    <citation type="submission" date="2022-11" db="UniProtKB">
        <authorList>
            <consortium name="WormBaseParasite"/>
        </authorList>
    </citation>
    <scope>IDENTIFICATION</scope>
</reference>
<protein>
    <submittedName>
        <fullName evidence="2">BTB domain-containing protein</fullName>
    </submittedName>
</protein>
<dbReference type="WBParaSite" id="ES5_v2.g21174.t1">
    <property type="protein sequence ID" value="ES5_v2.g21174.t1"/>
    <property type="gene ID" value="ES5_v2.g21174"/>
</dbReference>
<sequence length="308" mass="35301">MMVHKTKLQSPIALKWTIPEARLQELKDSVSGALYSKTFNVSNMRGVQYFLVIYPNGDDTTGHRGQTWIFLYLNFSAKIKIEADFNIKVVSANFKTNIEHIFERSSGFGGYCFSTNELFDPENRYIVDGKLTIQMEGILMVEKEQPAKIWMSNSSGDSLSLALWKQENKDFVITVGKKEITAHKIVLATRSPVFARMFESAIKLCYHHKLVPNTTLEDKMQLLQFFDKYDIQSLKNDLEAYMITVIDDSNVCQLANCSLLTNALKLEKKCSEFLQGCLKNPKPISDFDLIDKDFAFNLLKDYFYHVSS</sequence>
<dbReference type="Proteomes" id="UP000887579">
    <property type="component" value="Unplaced"/>
</dbReference>
<organism evidence="1 2">
    <name type="scientific">Panagrolaimus sp. ES5</name>
    <dbReference type="NCBI Taxonomy" id="591445"/>
    <lineage>
        <taxon>Eukaryota</taxon>
        <taxon>Metazoa</taxon>
        <taxon>Ecdysozoa</taxon>
        <taxon>Nematoda</taxon>
        <taxon>Chromadorea</taxon>
        <taxon>Rhabditida</taxon>
        <taxon>Tylenchina</taxon>
        <taxon>Panagrolaimomorpha</taxon>
        <taxon>Panagrolaimoidea</taxon>
        <taxon>Panagrolaimidae</taxon>
        <taxon>Panagrolaimus</taxon>
    </lineage>
</organism>